<reference evidence="9 10" key="1">
    <citation type="submission" date="2015-11" db="EMBL/GenBank/DDBJ databases">
        <title>The genome of Debaryomyces fabryi.</title>
        <authorList>
            <person name="Tafer H."/>
            <person name="Lopandic K."/>
        </authorList>
    </citation>
    <scope>NUCLEOTIDE SEQUENCE [LARGE SCALE GENOMIC DNA]</scope>
    <source>
        <strain evidence="9 10">CBS 789</strain>
    </source>
</reference>
<feature type="region of interest" description="Disordered" evidence="7">
    <location>
        <begin position="927"/>
        <end position="967"/>
    </location>
</feature>
<evidence type="ECO:0000256" key="5">
    <source>
        <dbReference type="ARBA" id="ARBA00022927"/>
    </source>
</evidence>
<dbReference type="PANTHER" id="PTHR10997">
    <property type="entry name" value="IMPORTIN-7, 8, 11"/>
    <property type="match status" value="1"/>
</dbReference>
<evidence type="ECO:0000313" key="10">
    <source>
        <dbReference type="Proteomes" id="UP000054251"/>
    </source>
</evidence>
<dbReference type="Pfam" id="PF03810">
    <property type="entry name" value="IBN_N"/>
    <property type="match status" value="1"/>
</dbReference>
<evidence type="ECO:0000256" key="7">
    <source>
        <dbReference type="SAM" id="MobiDB-lite"/>
    </source>
</evidence>
<dbReference type="AlphaFoldDB" id="A0A0V1PSA5"/>
<dbReference type="SMART" id="SM00913">
    <property type="entry name" value="IBN_N"/>
    <property type="match status" value="1"/>
</dbReference>
<evidence type="ECO:0000256" key="2">
    <source>
        <dbReference type="ARBA" id="ARBA00004496"/>
    </source>
</evidence>
<protein>
    <submittedName>
        <fullName evidence="9">Importin-beta N-terminal domain-containing protein</fullName>
    </submittedName>
</protein>
<dbReference type="PROSITE" id="PS50166">
    <property type="entry name" value="IMPORTIN_B_NT"/>
    <property type="match status" value="1"/>
</dbReference>
<name>A0A0V1PSA5_9ASCO</name>
<keyword evidence="10" id="KW-1185">Reference proteome</keyword>
<keyword evidence="4" id="KW-0963">Cytoplasm</keyword>
<feature type="domain" description="Importin N-terminal" evidence="8">
    <location>
        <begin position="24"/>
        <end position="98"/>
    </location>
</feature>
<dbReference type="RefSeq" id="XP_015465223.1">
    <property type="nucleotide sequence ID" value="XM_015613942.1"/>
</dbReference>
<gene>
    <name evidence="9" type="ORF">AC631_05113</name>
</gene>
<dbReference type="GO" id="GO:0031267">
    <property type="term" value="F:small GTPase binding"/>
    <property type="evidence" value="ECO:0007669"/>
    <property type="project" value="InterPro"/>
</dbReference>
<dbReference type="OrthoDB" id="760868at2759"/>
<proteinExistence type="predicted"/>
<organism evidence="9 10">
    <name type="scientific">Debaryomyces fabryi</name>
    <dbReference type="NCBI Taxonomy" id="58627"/>
    <lineage>
        <taxon>Eukaryota</taxon>
        <taxon>Fungi</taxon>
        <taxon>Dikarya</taxon>
        <taxon>Ascomycota</taxon>
        <taxon>Saccharomycotina</taxon>
        <taxon>Pichiomycetes</taxon>
        <taxon>Debaryomycetaceae</taxon>
        <taxon>Debaryomyces</taxon>
    </lineage>
</organism>
<comment type="caution">
    <text evidence="9">The sequence shown here is derived from an EMBL/GenBank/DDBJ whole genome shotgun (WGS) entry which is preliminary data.</text>
</comment>
<dbReference type="Gene3D" id="1.25.10.10">
    <property type="entry name" value="Leucine-rich Repeat Variant"/>
    <property type="match status" value="1"/>
</dbReference>
<comment type="subcellular location">
    <subcellularLocation>
        <location evidence="2">Cytoplasm</location>
    </subcellularLocation>
    <subcellularLocation>
        <location evidence="1">Nucleus</location>
    </subcellularLocation>
</comment>
<evidence type="ECO:0000259" key="8">
    <source>
        <dbReference type="PROSITE" id="PS50166"/>
    </source>
</evidence>
<dbReference type="GeneID" id="26842122"/>
<dbReference type="PANTHER" id="PTHR10997:SF18">
    <property type="entry name" value="D-IMPORTIN 7_RANBP7"/>
    <property type="match status" value="1"/>
</dbReference>
<keyword evidence="3" id="KW-0813">Transport</keyword>
<dbReference type="InterPro" id="IPR001494">
    <property type="entry name" value="Importin-beta_N"/>
</dbReference>
<evidence type="ECO:0000256" key="1">
    <source>
        <dbReference type="ARBA" id="ARBA00004123"/>
    </source>
</evidence>
<keyword evidence="6" id="KW-0539">Nucleus</keyword>
<evidence type="ECO:0000256" key="4">
    <source>
        <dbReference type="ARBA" id="ARBA00022490"/>
    </source>
</evidence>
<evidence type="ECO:0000313" key="9">
    <source>
        <dbReference type="EMBL" id="KRZ99120.1"/>
    </source>
</evidence>
<feature type="compositionally biased region" description="Polar residues" evidence="7">
    <location>
        <begin position="957"/>
        <end position="967"/>
    </location>
</feature>
<dbReference type="EMBL" id="LMYN01000172">
    <property type="protein sequence ID" value="KRZ99120.1"/>
    <property type="molecule type" value="Genomic_DNA"/>
</dbReference>
<dbReference type="GO" id="GO:0006606">
    <property type="term" value="P:protein import into nucleus"/>
    <property type="evidence" value="ECO:0007669"/>
    <property type="project" value="TreeGrafter"/>
</dbReference>
<dbReference type="Proteomes" id="UP000054251">
    <property type="component" value="Unassembled WGS sequence"/>
</dbReference>
<dbReference type="GO" id="GO:0005635">
    <property type="term" value="C:nuclear envelope"/>
    <property type="evidence" value="ECO:0007669"/>
    <property type="project" value="TreeGrafter"/>
</dbReference>
<dbReference type="InterPro" id="IPR016024">
    <property type="entry name" value="ARM-type_fold"/>
</dbReference>
<dbReference type="FunFam" id="1.25.10.10:FF:000244">
    <property type="entry name" value="Nonsense-mediated mRNA decay protein"/>
    <property type="match status" value="1"/>
</dbReference>
<evidence type="ECO:0000256" key="3">
    <source>
        <dbReference type="ARBA" id="ARBA00022448"/>
    </source>
</evidence>
<accession>A0A0V1PSA5</accession>
<dbReference type="GO" id="GO:0005829">
    <property type="term" value="C:cytosol"/>
    <property type="evidence" value="ECO:0007669"/>
    <property type="project" value="TreeGrafter"/>
</dbReference>
<sequence>MDANLLLECFSATLQSDQSVRHQAELQLRQLVLTPGFLGGCLDIISSNNPAVSLSIKKAAAVFFKNRIVKYWGSEKQNKIDNDEKPGIRDRILPVLIESDYNTKQQLIPVLRVLISYDFPNNWKDLLEKTGTLLQQVPVGATKDDDFSQLYTGLLCFSEISRKFRWVSNNDREKELDPIIIQVFPHLLNIGNSIIANSENMTELTAEILKLILKVYKFVTYFDLPAVLRTRESLISWGEFHGSIVNMNTPTYVLNSTLSEQEKSFLQISKCYKWAVANLYRLFTRYASQSLSKKFSYTEFQGMFCDDFIPHLITNFLSIIEQWCSKKRWLSLSCIYYLLQFLSHCVTQKSTWLLIKPYFENLVSHLIYPLLCPSDHVLEIFETDPHEYIHSNFDIYDEFDTPDVAALGLLVTFVDKRRKTTLEPIIKFVYNQLNELLQQPETLDVAKKREGALRLMGGISHYVVLPQSPYYSQMEQFLTALVFPNLSSKFDFLKARTLEISLKFADLNFENKENLLVLFHGILENFSSSSEESSLPVDFECALIIQAYIHLPEFQEVLSTIILPTMSKLLDLSNQIDNDAISAVMQECVENFSEQLQPFGVDLMTKLVEQFMRLAVEINEASKVDVDDFDGEYDDQTDKVMAAVGLLNTMITVLLSFENSREICAKLEEVFSPVIEFVLINKMDDFLTEVGELMENSTFLSRSISPIMWKNFTYLYESFTDGIALMYTEELSQCLQNFLIYGQEDLMKSPQLMENFYNIFNIIIESDDAQVGFNDIVLACELAQTFILMLQTQAQAYIPNLVNSVLKISLSMQQDEQHVKSISFNITILNVIIASMVHDSNATLMCLQNHHQLAPFFIEWFKTVPNLKRVYDLKLSTLGLISLMDNNEALNVLGNEIVAQIGSKLASIMKTLPKAIENLEHKRKNFSESEYASGQPYDDAWESHNNYDDDEEEEEATSTQGLTHEQTDSTTEYLDFLLQENIKLKNSGFFDDEDQELIEDPLAASPLDNLNVFLLFKQFSQTLHANDNTKYNIIFGSLDSSDQKIFNDIFEVVN</sequence>
<dbReference type="InterPro" id="IPR011989">
    <property type="entry name" value="ARM-like"/>
</dbReference>
<keyword evidence="5" id="KW-0653">Protein transport</keyword>
<evidence type="ECO:0000256" key="6">
    <source>
        <dbReference type="ARBA" id="ARBA00023242"/>
    </source>
</evidence>
<dbReference type="SUPFAM" id="SSF48371">
    <property type="entry name" value="ARM repeat"/>
    <property type="match status" value="1"/>
</dbReference>